<dbReference type="RefSeq" id="WP_002610856.1">
    <property type="nucleotide sequence ID" value="NC_014623.1"/>
</dbReference>
<dbReference type="InterPro" id="IPR020843">
    <property type="entry name" value="ER"/>
</dbReference>
<evidence type="ECO:0000313" key="3">
    <source>
        <dbReference type="EMBL" id="ADO74332.1"/>
    </source>
</evidence>
<dbReference type="InterPro" id="IPR051603">
    <property type="entry name" value="Zinc-ADH_QOR/CCCR"/>
</dbReference>
<dbReference type="Gene3D" id="3.40.50.720">
    <property type="entry name" value="NAD(P)-binding Rossmann-like Domain"/>
    <property type="match status" value="1"/>
</dbReference>
<feature type="domain" description="Enoyl reductase (ER)" evidence="2">
    <location>
        <begin position="10"/>
        <end position="302"/>
    </location>
</feature>
<dbReference type="InterPro" id="IPR011032">
    <property type="entry name" value="GroES-like_sf"/>
</dbReference>
<proteinExistence type="predicted"/>
<dbReference type="KEGG" id="sur:STAUR_6575"/>
<keyword evidence="5" id="KW-1185">Reference proteome</keyword>
<dbReference type="PANTHER" id="PTHR44154">
    <property type="entry name" value="QUINONE OXIDOREDUCTASE"/>
    <property type="match status" value="1"/>
</dbReference>
<evidence type="ECO:0000313" key="5">
    <source>
        <dbReference type="Proteomes" id="UP000001351"/>
    </source>
</evidence>
<dbReference type="STRING" id="378806.STAUR_6575"/>
<organism evidence="4 6">
    <name type="scientific">Stigmatella aurantiaca (strain DW4/3-1)</name>
    <dbReference type="NCBI Taxonomy" id="378806"/>
    <lineage>
        <taxon>Bacteria</taxon>
        <taxon>Pseudomonadati</taxon>
        <taxon>Myxococcota</taxon>
        <taxon>Myxococcia</taxon>
        <taxon>Myxococcales</taxon>
        <taxon>Cystobacterineae</taxon>
        <taxon>Archangiaceae</taxon>
        <taxon>Stigmatella</taxon>
    </lineage>
</organism>
<evidence type="ECO:0000256" key="1">
    <source>
        <dbReference type="ARBA" id="ARBA00022857"/>
    </source>
</evidence>
<dbReference type="SUPFAM" id="SSF51735">
    <property type="entry name" value="NAD(P)-binding Rossmann-fold domains"/>
    <property type="match status" value="1"/>
</dbReference>
<sequence length="304" mass="31913">MQVIEVTRFGGPDVLHLAERPEPQPTPDEVVVRVAAANVNPTDLGARMGQIPGAGPQPPFVLGWDLAGTVTAVGKNVRDLKTGQRVVGMIPWYTTQGTVGAYATSVAIRAEWLVPLPEGFDEALAATVPLNALTAQQALGLLQLPARASLLITGASGAVGSFAVQLAVRAGHRVAALAGRDDEEWVRSLGAEEVLSRSTDLSRIEPRPFVLDAVPLGEAALQAVRDGGAVVTTRPVPVAPAERHIRQEAVLIRADRAALESLVRDVARGVLKTRVARVLPLAQAAEAHRRAEAGGLHGKIVLAP</sequence>
<dbReference type="Pfam" id="PF08240">
    <property type="entry name" value="ADH_N"/>
    <property type="match status" value="1"/>
</dbReference>
<dbReference type="AlphaFoldDB" id="Q09C78"/>
<dbReference type="SMR" id="Q09C78"/>
<dbReference type="HOGENOM" id="CLU_026673_3_3_7"/>
<dbReference type="GO" id="GO:0016491">
    <property type="term" value="F:oxidoreductase activity"/>
    <property type="evidence" value="ECO:0007669"/>
    <property type="project" value="InterPro"/>
</dbReference>
<dbReference type="PATRIC" id="fig|378806.16.peg.8628"/>
<dbReference type="Gene3D" id="3.90.180.10">
    <property type="entry name" value="Medium-chain alcohol dehydrogenases, catalytic domain"/>
    <property type="match status" value="1"/>
</dbReference>
<reference evidence="3 5" key="2">
    <citation type="journal article" date="2011" name="Mol. Biol. Evol.">
        <title>Comparative genomic analysis of fruiting body formation in Myxococcales.</title>
        <authorList>
            <person name="Huntley S."/>
            <person name="Hamann N."/>
            <person name="Wegener-Feldbrugge S."/>
            <person name="Treuner-Lange A."/>
            <person name="Kube M."/>
            <person name="Reinhardt R."/>
            <person name="Klages S."/>
            <person name="Muller R."/>
            <person name="Ronning C.M."/>
            <person name="Nierman W.C."/>
            <person name="Sogaard-Andersen L."/>
        </authorList>
    </citation>
    <scope>NUCLEOTIDE SEQUENCE [LARGE SCALE GENOMIC DNA]</scope>
    <source>
        <strain evidence="3 5">DW4/3-1</strain>
    </source>
</reference>
<evidence type="ECO:0000259" key="2">
    <source>
        <dbReference type="SMART" id="SM00829"/>
    </source>
</evidence>
<dbReference type="eggNOG" id="COG0604">
    <property type="taxonomic scope" value="Bacteria"/>
</dbReference>
<dbReference type="Proteomes" id="UP000001351">
    <property type="component" value="Chromosome"/>
</dbReference>
<accession>Q09C78</accession>
<dbReference type="EMBL" id="AAMD01000007">
    <property type="protein sequence ID" value="EAU69307.1"/>
    <property type="molecule type" value="Genomic_DNA"/>
</dbReference>
<evidence type="ECO:0000313" key="6">
    <source>
        <dbReference type="Proteomes" id="UP000032702"/>
    </source>
</evidence>
<dbReference type="InterPro" id="IPR013154">
    <property type="entry name" value="ADH-like_N"/>
</dbReference>
<dbReference type="Proteomes" id="UP000032702">
    <property type="component" value="Unassembled WGS sequence"/>
</dbReference>
<dbReference type="InterPro" id="IPR036291">
    <property type="entry name" value="NAD(P)-bd_dom_sf"/>
</dbReference>
<dbReference type="Pfam" id="PF13602">
    <property type="entry name" value="ADH_zinc_N_2"/>
    <property type="match status" value="1"/>
</dbReference>
<gene>
    <name evidence="3" type="ordered locus">STAUR_6575</name>
    <name evidence="4" type="ORF">STIAU_7951</name>
</gene>
<protein>
    <submittedName>
        <fullName evidence="3">Alcohol dehydrogenase superfamily protein</fullName>
    </submittedName>
    <submittedName>
        <fullName evidence="4">NADPH</fullName>
    </submittedName>
</protein>
<keyword evidence="1" id="KW-0521">NADP</keyword>
<dbReference type="SUPFAM" id="SSF50129">
    <property type="entry name" value="GroES-like"/>
    <property type="match status" value="1"/>
</dbReference>
<name>Q09C78_STIAD</name>
<dbReference type="SMART" id="SM00829">
    <property type="entry name" value="PKS_ER"/>
    <property type="match status" value="1"/>
</dbReference>
<dbReference type="OrthoDB" id="9792321at2"/>
<reference evidence="4 6" key="1">
    <citation type="submission" date="2006-04" db="EMBL/GenBank/DDBJ databases">
        <authorList>
            <person name="Nierman W.C."/>
        </authorList>
    </citation>
    <scope>NUCLEOTIDE SEQUENCE [LARGE SCALE GENOMIC DNA]</scope>
    <source>
        <strain evidence="4 6">DW4/3-1</strain>
    </source>
</reference>
<dbReference type="EMBL" id="CP002271">
    <property type="protein sequence ID" value="ADO74332.1"/>
    <property type="molecule type" value="Genomic_DNA"/>
</dbReference>
<dbReference type="PANTHER" id="PTHR44154:SF1">
    <property type="entry name" value="QUINONE OXIDOREDUCTASE"/>
    <property type="match status" value="1"/>
</dbReference>
<evidence type="ECO:0000313" key="4">
    <source>
        <dbReference type="EMBL" id="EAU69307.1"/>
    </source>
</evidence>
<dbReference type="CDD" id="cd05289">
    <property type="entry name" value="MDR_like_2"/>
    <property type="match status" value="1"/>
</dbReference>